<dbReference type="Proteomes" id="UP000006320">
    <property type="component" value="Unassembled WGS sequence"/>
</dbReference>
<gene>
    <name evidence="1" type="ORF">GCHA_1716</name>
</gene>
<dbReference type="AlphaFoldDB" id="A0AAV3UX45"/>
<sequence length="38" mass="4419">MRLLQRVLPIAADPNALQAQHKHLIFLRAKYLDEAYSN</sequence>
<organism evidence="1 2">
    <name type="scientific">Paraglaciecola chathamensis S18K6</name>
    <dbReference type="NCBI Taxonomy" id="1127672"/>
    <lineage>
        <taxon>Bacteria</taxon>
        <taxon>Pseudomonadati</taxon>
        <taxon>Pseudomonadota</taxon>
        <taxon>Gammaproteobacteria</taxon>
        <taxon>Alteromonadales</taxon>
        <taxon>Alteromonadaceae</taxon>
        <taxon>Paraglaciecola</taxon>
    </lineage>
</organism>
<dbReference type="EMBL" id="BAEM01000026">
    <property type="protein sequence ID" value="GAC09667.1"/>
    <property type="molecule type" value="Genomic_DNA"/>
</dbReference>
<name>A0AAV3UX45_9ALTE</name>
<comment type="caution">
    <text evidence="1">The sequence shown here is derived from an EMBL/GenBank/DDBJ whole genome shotgun (WGS) entry which is preliminary data.</text>
</comment>
<reference evidence="1 2" key="1">
    <citation type="journal article" date="2017" name="Antonie Van Leeuwenhoek">
        <title>Rhizobium rhizosphaerae sp. nov., a novel species isolated from rice rhizosphere.</title>
        <authorList>
            <person name="Zhao J.J."/>
            <person name="Zhang J."/>
            <person name="Zhang R.J."/>
            <person name="Zhang C.W."/>
            <person name="Yin H.Q."/>
            <person name="Zhang X.X."/>
        </authorList>
    </citation>
    <scope>NUCLEOTIDE SEQUENCE [LARGE SCALE GENOMIC DNA]</scope>
    <source>
        <strain evidence="1 2">S18K6</strain>
    </source>
</reference>
<evidence type="ECO:0000313" key="1">
    <source>
        <dbReference type="EMBL" id="GAC09667.1"/>
    </source>
</evidence>
<accession>A0AAV3UX45</accession>
<evidence type="ECO:0000313" key="2">
    <source>
        <dbReference type="Proteomes" id="UP000006320"/>
    </source>
</evidence>
<proteinExistence type="predicted"/>
<protein>
    <submittedName>
        <fullName evidence="1">Uncharacterized protein</fullName>
    </submittedName>
</protein>